<feature type="region of interest" description="Disordered" evidence="1">
    <location>
        <begin position="168"/>
        <end position="187"/>
    </location>
</feature>
<dbReference type="Gramene" id="PGSC0003DMT400090027">
    <property type="protein sequence ID" value="PGSC0003DMT400090027"/>
    <property type="gene ID" value="PGSC0003DMG400039598"/>
</dbReference>
<dbReference type="HOGENOM" id="CLU_1002587_0_0_1"/>
<dbReference type="AlphaFoldDB" id="M1DJG4"/>
<accession>M1DJG4</accession>
<sequence length="278" mass="31609">MAKMMPQMDLLSKHVMGSRSKAMNAVVVNGVNPDDVHFEALYTEQVHSLENQEGDRDTEWHDRGTNWKERYGQKDLYVPPHERQKTKEQRANHENFRTQDMLARILNRVEGSYKVLKEMKDDVLSLNQTFVSHSGPVTLILILVASFVVDQGSEVLGMTTIRATRRMEGDNVDQEVPPQAPTQAPIDPFNENVTSAEFRSKFQVLAQAVTAQANREVVVPMNPNMGTTMSRVRDFTRMNPPNYYGSEVEEDPQEFINEVYKVLAIMGVTPIEKVEIAN</sequence>
<protein>
    <submittedName>
        <fullName evidence="2">Gag-pol polyprotein</fullName>
    </submittedName>
</protein>
<evidence type="ECO:0000313" key="3">
    <source>
        <dbReference type="Proteomes" id="UP000011115"/>
    </source>
</evidence>
<dbReference type="PaxDb" id="4113-PGSC0003DMT400090027"/>
<dbReference type="EnsemblPlants" id="PGSC0003DMT400090027">
    <property type="protein sequence ID" value="PGSC0003DMT400090027"/>
    <property type="gene ID" value="PGSC0003DMG400039598"/>
</dbReference>
<organism evidence="2 3">
    <name type="scientific">Solanum tuberosum</name>
    <name type="common">Potato</name>
    <dbReference type="NCBI Taxonomy" id="4113"/>
    <lineage>
        <taxon>Eukaryota</taxon>
        <taxon>Viridiplantae</taxon>
        <taxon>Streptophyta</taxon>
        <taxon>Embryophyta</taxon>
        <taxon>Tracheophyta</taxon>
        <taxon>Spermatophyta</taxon>
        <taxon>Magnoliopsida</taxon>
        <taxon>eudicotyledons</taxon>
        <taxon>Gunneridae</taxon>
        <taxon>Pentapetalae</taxon>
        <taxon>asterids</taxon>
        <taxon>lamiids</taxon>
        <taxon>Solanales</taxon>
        <taxon>Solanaceae</taxon>
        <taxon>Solanoideae</taxon>
        <taxon>Solaneae</taxon>
        <taxon>Solanum</taxon>
    </lineage>
</organism>
<reference evidence="2" key="2">
    <citation type="submission" date="2015-06" db="UniProtKB">
        <authorList>
            <consortium name="EnsemblPlants"/>
        </authorList>
    </citation>
    <scope>IDENTIFICATION</scope>
    <source>
        <strain evidence="2">DM1-3 516 R44</strain>
    </source>
</reference>
<proteinExistence type="predicted"/>
<dbReference type="InParanoid" id="M1DJG4"/>
<dbReference type="Proteomes" id="UP000011115">
    <property type="component" value="Unassembled WGS sequence"/>
</dbReference>
<evidence type="ECO:0000256" key="1">
    <source>
        <dbReference type="SAM" id="MobiDB-lite"/>
    </source>
</evidence>
<evidence type="ECO:0000313" key="2">
    <source>
        <dbReference type="EnsemblPlants" id="PGSC0003DMT400090027"/>
    </source>
</evidence>
<reference evidence="3" key="1">
    <citation type="journal article" date="2011" name="Nature">
        <title>Genome sequence and analysis of the tuber crop potato.</title>
        <authorList>
            <consortium name="The Potato Genome Sequencing Consortium"/>
        </authorList>
    </citation>
    <scope>NUCLEOTIDE SEQUENCE [LARGE SCALE GENOMIC DNA]</scope>
    <source>
        <strain evidence="3">cv. DM1-3 516 R44</strain>
    </source>
</reference>
<keyword evidence="3" id="KW-1185">Reference proteome</keyword>
<name>M1DJG4_SOLTU</name>